<dbReference type="Gene3D" id="1.20.970.20">
    <property type="entry name" value="Glycogen synthesis protein GlgS"/>
    <property type="match status" value="1"/>
</dbReference>
<accession>A0A0J8VRW5</accession>
<sequence length="73" mass="8487">MNRQDIYSLTNFDFLASSFARMNGQGRHIDIRAVTGNMSKEQSAWFVERYNFYRMQGQMKATKAAQAEAELWA</sequence>
<comment type="function">
    <text evidence="1">Major determinant of cell surface composition. Negatively regulates motility, adhesion and synthesis of biofilm exopolysaccharides.</text>
</comment>
<dbReference type="EMBL" id="LFEJ01000004">
    <property type="protein sequence ID" value="KMV35916.1"/>
    <property type="molecule type" value="Genomic_DNA"/>
</dbReference>
<evidence type="ECO:0000313" key="3">
    <source>
        <dbReference type="Proteomes" id="UP000037315"/>
    </source>
</evidence>
<keyword evidence="3" id="KW-1185">Reference proteome</keyword>
<dbReference type="PATRIC" id="fig|1656095.3.peg.2790"/>
<dbReference type="GO" id="GO:1900191">
    <property type="term" value="P:negative regulation of single-species biofilm formation"/>
    <property type="evidence" value="ECO:0007669"/>
    <property type="project" value="UniProtKB-UniRule"/>
</dbReference>
<dbReference type="Pfam" id="PF08971">
    <property type="entry name" value="GlgS"/>
    <property type="match status" value="1"/>
</dbReference>
<evidence type="ECO:0000313" key="2">
    <source>
        <dbReference type="EMBL" id="KMV35916.1"/>
    </source>
</evidence>
<gene>
    <name evidence="1" type="primary">glgS</name>
    <name evidence="2" type="ORF">ACH50_03500</name>
</gene>
<dbReference type="GO" id="GO:1902201">
    <property type="term" value="P:negative regulation of bacterial-type flagellum-dependent cell motility"/>
    <property type="evidence" value="ECO:0007669"/>
    <property type="project" value="UniProtKB-UniRule"/>
</dbReference>
<comment type="similarity">
    <text evidence="1">Belongs to the GlgS family.</text>
</comment>
<dbReference type="InterPro" id="IPR036295">
    <property type="entry name" value="GlgS_sf"/>
</dbReference>
<proteinExistence type="inferred from homology"/>
<organism evidence="2 3">
    <name type="scientific">Franconibacter pulveris</name>
    <dbReference type="NCBI Taxonomy" id="435910"/>
    <lineage>
        <taxon>Bacteria</taxon>
        <taxon>Pseudomonadati</taxon>
        <taxon>Pseudomonadota</taxon>
        <taxon>Gammaproteobacteria</taxon>
        <taxon>Enterobacterales</taxon>
        <taxon>Enterobacteriaceae</taxon>
        <taxon>Franconibacter</taxon>
    </lineage>
</organism>
<protein>
    <recommendedName>
        <fullName evidence="1">Surface composition regulator</fullName>
    </recommendedName>
</protein>
<evidence type="ECO:0000256" key="1">
    <source>
        <dbReference type="HAMAP-Rule" id="MF_00525"/>
    </source>
</evidence>
<dbReference type="HAMAP" id="MF_00525">
    <property type="entry name" value="GlgS"/>
    <property type="match status" value="1"/>
</dbReference>
<dbReference type="SUPFAM" id="SSF109747">
    <property type="entry name" value="Glycogen synthesis protein GlgS"/>
    <property type="match status" value="1"/>
</dbReference>
<comment type="caution">
    <text evidence="2">The sequence shown here is derived from an EMBL/GenBank/DDBJ whole genome shotgun (WGS) entry which is preliminary data.</text>
</comment>
<name>A0A0J8VRW5_9ENTR</name>
<reference evidence="2 3" key="1">
    <citation type="submission" date="2015-06" db="EMBL/GenBank/DDBJ databases">
        <title>Genome sequencing of Cronobacter sp. strain DJ34 isolated from petroleum contaminated sludge of Duliajan Oil Fields, Assam, India.</title>
        <authorList>
            <person name="Pal S."/>
            <person name="Banerjee T.D."/>
            <person name="Roy A."/>
            <person name="Sar P."/>
            <person name="Kazy S.K."/>
        </authorList>
    </citation>
    <scope>NUCLEOTIDE SEQUENCE [LARGE SCALE GENOMIC DNA]</scope>
    <source>
        <strain evidence="2 3">DJ34</strain>
    </source>
</reference>
<dbReference type="InterPro" id="IPR015065">
    <property type="entry name" value="GlgS"/>
</dbReference>
<dbReference type="AlphaFoldDB" id="A0A0J8VRW5"/>
<dbReference type="RefSeq" id="WP_048887353.1">
    <property type="nucleotide sequence ID" value="NZ_LFEJ01000004.1"/>
</dbReference>
<dbReference type="Proteomes" id="UP000037315">
    <property type="component" value="Unassembled WGS sequence"/>
</dbReference>
<dbReference type="NCBIfam" id="NF002793">
    <property type="entry name" value="PRK02922.1"/>
    <property type="match status" value="1"/>
</dbReference>
<dbReference type="OrthoDB" id="6563429at2"/>